<keyword evidence="7" id="KW-0067">ATP-binding</keyword>
<evidence type="ECO:0000259" key="10">
    <source>
        <dbReference type="Pfam" id="PF02955"/>
    </source>
</evidence>
<keyword evidence="8" id="KW-0460">Magnesium</keyword>
<evidence type="ECO:0000256" key="6">
    <source>
        <dbReference type="ARBA" id="ARBA00022741"/>
    </source>
</evidence>
<comment type="cofactor">
    <cofactor evidence="1">
        <name>Mn(2+)</name>
        <dbReference type="ChEBI" id="CHEBI:29035"/>
    </cofactor>
</comment>
<dbReference type="InterPro" id="IPR004218">
    <property type="entry name" value="GSHS_ATP-bd"/>
</dbReference>
<gene>
    <name evidence="11" type="primary">gshB_1</name>
    <name evidence="11" type="ORF">NCTC5053_05173</name>
</gene>
<keyword evidence="4" id="KW-0317">Glutathione biosynthesis</keyword>
<dbReference type="Pfam" id="PF02955">
    <property type="entry name" value="GSH-S_ATP"/>
    <property type="match status" value="1"/>
</dbReference>
<proteinExistence type="predicted"/>
<dbReference type="InterPro" id="IPR013815">
    <property type="entry name" value="ATP_grasp_subdomain_1"/>
</dbReference>
<dbReference type="SUPFAM" id="SSF56059">
    <property type="entry name" value="Glutathione synthetase ATP-binding domain-like"/>
    <property type="match status" value="1"/>
</dbReference>
<evidence type="ECO:0000256" key="9">
    <source>
        <dbReference type="ARBA" id="ARBA00023211"/>
    </source>
</evidence>
<dbReference type="FunFam" id="3.30.1490.20:FF:000009">
    <property type="entry name" value="Glutathione synthetase"/>
    <property type="match status" value="1"/>
</dbReference>
<feature type="domain" description="Prokaryotic glutathione synthetase ATP-binding" evidence="10">
    <location>
        <begin position="1"/>
        <end position="61"/>
    </location>
</feature>
<accession>A0A378BS54</accession>
<keyword evidence="3 11" id="KW-0436">Ligase</keyword>
<protein>
    <submittedName>
        <fullName evidence="11">Glutathione synthetase</fullName>
        <ecNumber evidence="11">6.3.2.3</ecNumber>
    </submittedName>
</protein>
<dbReference type="GO" id="GO:0004363">
    <property type="term" value="F:glutathione synthase activity"/>
    <property type="evidence" value="ECO:0007669"/>
    <property type="project" value="UniProtKB-EC"/>
</dbReference>
<dbReference type="EMBL" id="UGMN01000004">
    <property type="protein sequence ID" value="STV50512.1"/>
    <property type="molecule type" value="Genomic_DNA"/>
</dbReference>
<dbReference type="AlphaFoldDB" id="A0A378BS54"/>
<evidence type="ECO:0000256" key="1">
    <source>
        <dbReference type="ARBA" id="ARBA00001936"/>
    </source>
</evidence>
<dbReference type="GO" id="GO:0005524">
    <property type="term" value="F:ATP binding"/>
    <property type="evidence" value="ECO:0007669"/>
    <property type="project" value="UniProtKB-KW"/>
</dbReference>
<evidence type="ECO:0000256" key="4">
    <source>
        <dbReference type="ARBA" id="ARBA00022684"/>
    </source>
</evidence>
<reference evidence="11 12" key="1">
    <citation type="submission" date="2018-06" db="EMBL/GenBank/DDBJ databases">
        <authorList>
            <consortium name="Pathogen Informatics"/>
            <person name="Doyle S."/>
        </authorList>
    </citation>
    <scope>NUCLEOTIDE SEQUENCE [LARGE SCALE GENOMIC DNA]</scope>
    <source>
        <strain evidence="11 12">NCTC5053</strain>
    </source>
</reference>
<comment type="cofactor">
    <cofactor evidence="2">
        <name>Mg(2+)</name>
        <dbReference type="ChEBI" id="CHEBI:18420"/>
    </cofactor>
</comment>
<keyword evidence="5" id="KW-0479">Metal-binding</keyword>
<dbReference type="GO" id="GO:0046872">
    <property type="term" value="F:metal ion binding"/>
    <property type="evidence" value="ECO:0007669"/>
    <property type="project" value="UniProtKB-KW"/>
</dbReference>
<dbReference type="Proteomes" id="UP000254387">
    <property type="component" value="Unassembled WGS sequence"/>
</dbReference>
<dbReference type="EC" id="6.3.2.3" evidence="11"/>
<name>A0A378BS54_KLEPN</name>
<evidence type="ECO:0000256" key="5">
    <source>
        <dbReference type="ARBA" id="ARBA00022723"/>
    </source>
</evidence>
<evidence type="ECO:0000256" key="2">
    <source>
        <dbReference type="ARBA" id="ARBA00001946"/>
    </source>
</evidence>
<evidence type="ECO:0000256" key="7">
    <source>
        <dbReference type="ARBA" id="ARBA00022840"/>
    </source>
</evidence>
<evidence type="ECO:0000313" key="12">
    <source>
        <dbReference type="Proteomes" id="UP000254387"/>
    </source>
</evidence>
<dbReference type="Gene3D" id="3.30.1490.20">
    <property type="entry name" value="ATP-grasp fold, A domain"/>
    <property type="match status" value="1"/>
</dbReference>
<evidence type="ECO:0000313" key="11">
    <source>
        <dbReference type="EMBL" id="STV50512.1"/>
    </source>
</evidence>
<organism evidence="11 12">
    <name type="scientific">Klebsiella pneumoniae</name>
    <dbReference type="NCBI Taxonomy" id="573"/>
    <lineage>
        <taxon>Bacteria</taxon>
        <taxon>Pseudomonadati</taxon>
        <taxon>Pseudomonadota</taxon>
        <taxon>Gammaproteobacteria</taxon>
        <taxon>Enterobacterales</taxon>
        <taxon>Enterobacteriaceae</taxon>
        <taxon>Klebsiella/Raoultella group</taxon>
        <taxon>Klebsiella</taxon>
        <taxon>Klebsiella pneumoniae complex</taxon>
    </lineage>
</organism>
<keyword evidence="9" id="KW-0464">Manganese</keyword>
<sequence length="74" mass="8158">MVTRNKAQLKAFWEKHGDIIMKPLDGMGGASIFRVKAGDPNLGVIAETLTELGSRYCMARTICRPLKMATSACW</sequence>
<evidence type="ECO:0000256" key="8">
    <source>
        <dbReference type="ARBA" id="ARBA00022842"/>
    </source>
</evidence>
<evidence type="ECO:0000256" key="3">
    <source>
        <dbReference type="ARBA" id="ARBA00022598"/>
    </source>
</evidence>
<keyword evidence="6" id="KW-0547">Nucleotide-binding</keyword>